<accession>A0ABS7C8M9</accession>
<dbReference type="RefSeq" id="WP_210039917.1">
    <property type="nucleotide sequence ID" value="NZ_JBHLVU010000008.1"/>
</dbReference>
<name>A0ABS7C8M9_9BACL</name>
<evidence type="ECO:0000259" key="4">
    <source>
        <dbReference type="PROSITE" id="PS51118"/>
    </source>
</evidence>
<dbReference type="Proteomes" id="UP001519887">
    <property type="component" value="Unassembled WGS sequence"/>
</dbReference>
<dbReference type="Gene3D" id="1.10.10.10">
    <property type="entry name" value="Winged helix-like DNA-binding domain superfamily/Winged helix DNA-binding domain"/>
    <property type="match status" value="1"/>
</dbReference>
<evidence type="ECO:0000313" key="6">
    <source>
        <dbReference type="Proteomes" id="UP001519887"/>
    </source>
</evidence>
<dbReference type="PANTHER" id="PTHR33204:SF29">
    <property type="entry name" value="TRANSCRIPTIONAL REGULATOR"/>
    <property type="match status" value="1"/>
</dbReference>
<keyword evidence="3" id="KW-0804">Transcription</keyword>
<comment type="caution">
    <text evidence="5">The sequence shown here is derived from an EMBL/GenBank/DDBJ whole genome shotgun (WGS) entry which is preliminary data.</text>
</comment>
<sequence>MKSLPDMCRINPVLEVLVGKWKSTILLHLYFEGTKRFNELQKAIPDITKKMLTSQLRELEDQDVVRRVVYPVVPPKVEYSLTEYGYTLGPILRLMNEWGTAHDIRMRNKQMELQTVPE</sequence>
<dbReference type="PROSITE" id="PS51118">
    <property type="entry name" value="HTH_HXLR"/>
    <property type="match status" value="1"/>
</dbReference>
<dbReference type="SUPFAM" id="SSF46785">
    <property type="entry name" value="Winged helix' DNA-binding domain"/>
    <property type="match status" value="1"/>
</dbReference>
<evidence type="ECO:0000256" key="3">
    <source>
        <dbReference type="ARBA" id="ARBA00023163"/>
    </source>
</evidence>
<dbReference type="EMBL" id="JAHZIK010000798">
    <property type="protein sequence ID" value="MBW7457263.1"/>
    <property type="molecule type" value="Genomic_DNA"/>
</dbReference>
<proteinExistence type="predicted"/>
<gene>
    <name evidence="5" type="ORF">K0U00_24795</name>
</gene>
<protein>
    <submittedName>
        <fullName evidence="5">Helix-turn-helix transcriptional regulator</fullName>
    </submittedName>
</protein>
<feature type="domain" description="HTH hxlR-type" evidence="4">
    <location>
        <begin position="8"/>
        <end position="107"/>
    </location>
</feature>
<dbReference type="Pfam" id="PF01638">
    <property type="entry name" value="HxlR"/>
    <property type="match status" value="1"/>
</dbReference>
<keyword evidence="2" id="KW-0238">DNA-binding</keyword>
<reference evidence="5 6" key="1">
    <citation type="submission" date="2021-07" db="EMBL/GenBank/DDBJ databases">
        <title>Paenibacillus radiodurans sp. nov., isolated from the southeastern edge of Tengger Desert.</title>
        <authorList>
            <person name="Zhang G."/>
        </authorList>
    </citation>
    <scope>NUCLEOTIDE SEQUENCE [LARGE SCALE GENOMIC DNA]</scope>
    <source>
        <strain evidence="5 6">CCM 7311</strain>
    </source>
</reference>
<dbReference type="InterPro" id="IPR002577">
    <property type="entry name" value="HTH_HxlR"/>
</dbReference>
<dbReference type="PANTHER" id="PTHR33204">
    <property type="entry name" value="TRANSCRIPTIONAL REGULATOR, MARR FAMILY"/>
    <property type="match status" value="1"/>
</dbReference>
<dbReference type="InterPro" id="IPR036388">
    <property type="entry name" value="WH-like_DNA-bd_sf"/>
</dbReference>
<keyword evidence="6" id="KW-1185">Reference proteome</keyword>
<evidence type="ECO:0000256" key="1">
    <source>
        <dbReference type="ARBA" id="ARBA00023015"/>
    </source>
</evidence>
<evidence type="ECO:0000313" key="5">
    <source>
        <dbReference type="EMBL" id="MBW7457263.1"/>
    </source>
</evidence>
<dbReference type="InterPro" id="IPR036390">
    <property type="entry name" value="WH_DNA-bd_sf"/>
</dbReference>
<evidence type="ECO:0000256" key="2">
    <source>
        <dbReference type="ARBA" id="ARBA00023125"/>
    </source>
</evidence>
<keyword evidence="1" id="KW-0805">Transcription regulation</keyword>
<organism evidence="5 6">
    <name type="scientific">Paenibacillus sepulcri</name>
    <dbReference type="NCBI Taxonomy" id="359917"/>
    <lineage>
        <taxon>Bacteria</taxon>
        <taxon>Bacillati</taxon>
        <taxon>Bacillota</taxon>
        <taxon>Bacilli</taxon>
        <taxon>Bacillales</taxon>
        <taxon>Paenibacillaceae</taxon>
        <taxon>Paenibacillus</taxon>
    </lineage>
</organism>